<protein>
    <submittedName>
        <fullName evidence="1">Uncharacterized protein</fullName>
    </submittedName>
</protein>
<dbReference type="EMBL" id="ML769562">
    <property type="protein sequence ID" value="KAE9393874.1"/>
    <property type="molecule type" value="Genomic_DNA"/>
</dbReference>
<proteinExistence type="predicted"/>
<keyword evidence="2" id="KW-1185">Reference proteome</keyword>
<accession>A0A6A4H966</accession>
<evidence type="ECO:0000313" key="2">
    <source>
        <dbReference type="Proteomes" id="UP000799118"/>
    </source>
</evidence>
<reference evidence="1" key="1">
    <citation type="journal article" date="2019" name="Environ. Microbiol.">
        <title>Fungal ecological strategies reflected in gene transcription - a case study of two litter decomposers.</title>
        <authorList>
            <person name="Barbi F."/>
            <person name="Kohler A."/>
            <person name="Barry K."/>
            <person name="Baskaran P."/>
            <person name="Daum C."/>
            <person name="Fauchery L."/>
            <person name="Ihrmark K."/>
            <person name="Kuo A."/>
            <person name="LaButti K."/>
            <person name="Lipzen A."/>
            <person name="Morin E."/>
            <person name="Grigoriev I.V."/>
            <person name="Henrissat B."/>
            <person name="Lindahl B."/>
            <person name="Martin F."/>
        </authorList>
    </citation>
    <scope>NUCLEOTIDE SEQUENCE</scope>
    <source>
        <strain evidence="1">JB14</strain>
    </source>
</reference>
<sequence length="136" mass="15366">MTHPITPFFLSSLNLHDSDSKSVSDSHSILVPNLCALSIKVGGTSFDDSTFVDMITSRWLPDPSYTDVASLRSVVLRFREREVDEDVYRGLYELDKVGMRWGREVNEEADLPLRPISNLERMGMRVVITGKDFTGI</sequence>
<name>A0A6A4H966_9AGAR</name>
<dbReference type="Proteomes" id="UP000799118">
    <property type="component" value="Unassembled WGS sequence"/>
</dbReference>
<organism evidence="1 2">
    <name type="scientific">Gymnopus androsaceus JB14</name>
    <dbReference type="NCBI Taxonomy" id="1447944"/>
    <lineage>
        <taxon>Eukaryota</taxon>
        <taxon>Fungi</taxon>
        <taxon>Dikarya</taxon>
        <taxon>Basidiomycota</taxon>
        <taxon>Agaricomycotina</taxon>
        <taxon>Agaricomycetes</taxon>
        <taxon>Agaricomycetidae</taxon>
        <taxon>Agaricales</taxon>
        <taxon>Marasmiineae</taxon>
        <taxon>Omphalotaceae</taxon>
        <taxon>Gymnopus</taxon>
    </lineage>
</organism>
<gene>
    <name evidence="1" type="ORF">BT96DRAFT_999061</name>
</gene>
<evidence type="ECO:0000313" key="1">
    <source>
        <dbReference type="EMBL" id="KAE9393874.1"/>
    </source>
</evidence>
<dbReference type="AlphaFoldDB" id="A0A6A4H966"/>
<dbReference type="OrthoDB" id="3055278at2759"/>